<keyword evidence="12" id="KW-0238">DNA-binding</keyword>
<accession>A0A0S4N676</accession>
<keyword evidence="9" id="KW-0862">Zinc</keyword>
<dbReference type="InterPro" id="IPR017871">
    <property type="entry name" value="ABC_transporter-like_CS"/>
</dbReference>
<dbReference type="GO" id="GO:0004518">
    <property type="term" value="F:nuclease activity"/>
    <property type="evidence" value="ECO:0007669"/>
    <property type="project" value="UniProtKB-KW"/>
</dbReference>
<evidence type="ECO:0000256" key="16">
    <source>
        <dbReference type="ARBA" id="ARBA00042156"/>
    </source>
</evidence>
<name>A0A0P1M2C5_9BACT</name>
<dbReference type="Pfam" id="PF17760">
    <property type="entry name" value="UvrA_inter"/>
    <property type="match status" value="1"/>
</dbReference>
<keyword evidence="11" id="KW-0267">Excision nuclease</keyword>
<evidence type="ECO:0000256" key="1">
    <source>
        <dbReference type="ARBA" id="ARBA00004496"/>
    </source>
</evidence>
<dbReference type="InterPro" id="IPR041102">
    <property type="entry name" value="UvrA_inter"/>
</dbReference>
<keyword evidence="10" id="KW-0067">ATP-binding</keyword>
<dbReference type="InterPro" id="IPR004602">
    <property type="entry name" value="UvrA"/>
</dbReference>
<evidence type="ECO:0000256" key="7">
    <source>
        <dbReference type="ARBA" id="ARBA00022769"/>
    </source>
</evidence>
<dbReference type="PROSITE" id="PS00211">
    <property type="entry name" value="ABC_TRANSPORTER_1"/>
    <property type="match status" value="1"/>
</dbReference>
<evidence type="ECO:0000256" key="3">
    <source>
        <dbReference type="ARBA" id="ARBA00022723"/>
    </source>
</evidence>
<keyword evidence="7" id="KW-0228">DNA excision</keyword>
<dbReference type="GO" id="GO:0006289">
    <property type="term" value="P:nucleotide-excision repair"/>
    <property type="evidence" value="ECO:0007669"/>
    <property type="project" value="InterPro"/>
</dbReference>
<evidence type="ECO:0000256" key="4">
    <source>
        <dbReference type="ARBA" id="ARBA00022737"/>
    </source>
</evidence>
<comment type="similarity">
    <text evidence="14">Belongs to the ABC transporter superfamily. UvrA family.</text>
</comment>
<dbReference type="Gene3D" id="3.40.50.300">
    <property type="entry name" value="P-loop containing nucleotide triphosphate hydrolases"/>
    <property type="match status" value="3"/>
</dbReference>
<evidence type="ECO:0000256" key="9">
    <source>
        <dbReference type="ARBA" id="ARBA00022833"/>
    </source>
</evidence>
<dbReference type="PANTHER" id="PTHR43152">
    <property type="entry name" value="UVRABC SYSTEM PROTEIN A"/>
    <property type="match status" value="1"/>
</dbReference>
<keyword evidence="6" id="KW-0227">DNA damage</keyword>
<dbReference type="AlphaFoldDB" id="A0A0P1M2C5"/>
<feature type="domain" description="ABC transporter" evidence="17">
    <location>
        <begin position="590"/>
        <end position="920"/>
    </location>
</feature>
<keyword evidence="5" id="KW-0547">Nucleotide-binding</keyword>
<dbReference type="CDD" id="cd03271">
    <property type="entry name" value="ABC_UvrA_II"/>
    <property type="match status" value="1"/>
</dbReference>
<keyword evidence="4" id="KW-0677">Repeat</keyword>
<keyword evidence="13" id="KW-0234">DNA repair</keyword>
<dbReference type="InterPro" id="IPR041552">
    <property type="entry name" value="UvrA_DNA-bd"/>
</dbReference>
<proteinExistence type="inferred from homology"/>
<evidence type="ECO:0000259" key="17">
    <source>
        <dbReference type="PROSITE" id="PS50893"/>
    </source>
</evidence>
<evidence type="ECO:0000256" key="13">
    <source>
        <dbReference type="ARBA" id="ARBA00023204"/>
    </source>
</evidence>
<evidence type="ECO:0000313" key="19">
    <source>
        <dbReference type="Proteomes" id="UP000182011"/>
    </source>
</evidence>
<evidence type="ECO:0000256" key="10">
    <source>
        <dbReference type="ARBA" id="ARBA00022840"/>
    </source>
</evidence>
<dbReference type="STRING" id="1633631.GCA_001442925_01319"/>
<reference evidence="19" key="1">
    <citation type="submission" date="2015-11" db="EMBL/GenBank/DDBJ databases">
        <authorList>
            <person name="Varghese N."/>
        </authorList>
    </citation>
    <scope>NUCLEOTIDE SEQUENCE [LARGE SCALE GENOMIC DNA]</scope>
</reference>
<sequence length="926" mass="104115">MENEKIIIKGARVHNLKNIDLELPKNKLIVFTGVSGSGKSSLAFDTIYAEGQRRYVESLSAYARQFLERMDKPDVDLIEGIAPAIAIDQKSTGRNPRSTVGTMTEIYDYLRLLFARVGKTYCSRCGNLVQKDTPGFVVERIKQLPEGSKIYILFPLHVHKGHTIEDELEALKEKGFYRIFVNDELIDLNEKIDFKKLKREEIYVLVDRLVVRSDIDEARLFDSVEMGFNEGRGYLVVKVLDSGEIMKFSEHFECAYCKIEYEEPEPRLFSFNNPYGACPKCQGFGRAYGIDWDALVPDKTKSIKDGAIYPWRSEKFSWFQKDLLRVAKKIGIPIDVPFKDLSPEHIEIIKNGYDGFEGIDGFFKLLEENSYKVHYRVMLSRYRGYTTCDLCGGSRLRKEALNVKIAGKTIYDIVRMSIEEAYFFFQNIELTEYERTISASILSEINRRLRYLYDVGLGYLTLNRLSNTLSGGEAQRINLATALGSSLVGTLYILDEPSIGLHPRDTHRLIKILKSLKENGNTVIVVEHDREVIESADYIVDLGPGAGENGGRVVFQGKYEDLLKDENSLTGKYLSGQLKIPVPKQRRKPKKGNSIIVRGAREHNLKNIDVEFPLNVFVCVTGVSGSGKSTLVHDVLYAALKKLKDGTYEGKIGEFDEIEGHELIDAVEMVDQSPIGKTPRSNPVTYVKAFDGIREIFASTYLAKARGYTPGHFSFNIPGGRCETCEGDGFVKIEMQFLADIYLPCDSCNGKRYKSEILEVEYKGKNISDVLNMTVTEAIEFFKGHKKVVERLKVLDAVGLGYIKLGQPANTLSGGEAQRVKLSAHLLASETSPHTLFIFDEPTTGLHFDDIAKLLKAFNALLDAGHSIIVIEHNMDVIKCADWIIDLGPDAGDRGGYIVAVGTPEEIAQNPNSYTGQFLRKYLNDV</sequence>
<evidence type="ECO:0000256" key="2">
    <source>
        <dbReference type="ARBA" id="ARBA00022490"/>
    </source>
</evidence>
<evidence type="ECO:0000256" key="14">
    <source>
        <dbReference type="ARBA" id="ARBA00038000"/>
    </source>
</evidence>
<dbReference type="InterPro" id="IPR027417">
    <property type="entry name" value="P-loop_NTPase"/>
</dbReference>
<evidence type="ECO:0000256" key="8">
    <source>
        <dbReference type="ARBA" id="ARBA00022771"/>
    </source>
</evidence>
<dbReference type="NCBIfam" id="NF001503">
    <property type="entry name" value="PRK00349.1"/>
    <property type="match status" value="1"/>
</dbReference>
<evidence type="ECO:0000256" key="5">
    <source>
        <dbReference type="ARBA" id="ARBA00022741"/>
    </source>
</evidence>
<dbReference type="GO" id="GO:0009380">
    <property type="term" value="C:excinuclease repair complex"/>
    <property type="evidence" value="ECO:0007669"/>
    <property type="project" value="InterPro"/>
</dbReference>
<dbReference type="Gene3D" id="3.30.190.20">
    <property type="match status" value="1"/>
</dbReference>
<evidence type="ECO:0000256" key="15">
    <source>
        <dbReference type="ARBA" id="ARBA00039316"/>
    </source>
</evidence>
<dbReference type="EMBL" id="FAOP01000005">
    <property type="protein sequence ID" value="CUU05695.1"/>
    <property type="molecule type" value="Genomic_DNA"/>
</dbReference>
<dbReference type="CDD" id="cd03270">
    <property type="entry name" value="ABC_UvrA_I"/>
    <property type="match status" value="1"/>
</dbReference>
<dbReference type="PROSITE" id="PS50893">
    <property type="entry name" value="ABC_TRANSPORTER_2"/>
    <property type="match status" value="2"/>
</dbReference>
<dbReference type="GO" id="GO:0005524">
    <property type="term" value="F:ATP binding"/>
    <property type="evidence" value="ECO:0007669"/>
    <property type="project" value="UniProtKB-KW"/>
</dbReference>
<dbReference type="Gene3D" id="1.20.1580.10">
    <property type="entry name" value="ABC transporter ATPase like domain"/>
    <property type="match status" value="3"/>
</dbReference>
<dbReference type="InterPro" id="IPR003959">
    <property type="entry name" value="ATPase_AAA_core"/>
</dbReference>
<dbReference type="GO" id="GO:0005737">
    <property type="term" value="C:cytoplasm"/>
    <property type="evidence" value="ECO:0007669"/>
    <property type="project" value="UniProtKB-SubCell"/>
</dbReference>
<comment type="subcellular location">
    <subcellularLocation>
        <location evidence="1">Cytoplasm</location>
    </subcellularLocation>
</comment>
<dbReference type="Pfam" id="PF13304">
    <property type="entry name" value="AAA_21"/>
    <property type="match status" value="1"/>
</dbReference>
<dbReference type="GO" id="GO:0008270">
    <property type="term" value="F:zinc ion binding"/>
    <property type="evidence" value="ECO:0007669"/>
    <property type="project" value="UniProtKB-KW"/>
</dbReference>
<dbReference type="GO" id="GO:0003677">
    <property type="term" value="F:DNA binding"/>
    <property type="evidence" value="ECO:0007669"/>
    <property type="project" value="UniProtKB-KW"/>
</dbReference>
<dbReference type="GO" id="GO:0016887">
    <property type="term" value="F:ATP hydrolysis activity"/>
    <property type="evidence" value="ECO:0007669"/>
    <property type="project" value="InterPro"/>
</dbReference>
<keyword evidence="3" id="KW-0479">Metal-binding</keyword>
<keyword evidence="8" id="KW-0863">Zinc-finger</keyword>
<dbReference type="InterPro" id="IPR003439">
    <property type="entry name" value="ABC_transporter-like_ATP-bd"/>
</dbReference>
<accession>A0A0P1M2C5</accession>
<organism evidence="18 19">
    <name type="scientific">Candidatus Kryptonium thompsonii</name>
    <dbReference type="NCBI Taxonomy" id="1633631"/>
    <lineage>
        <taxon>Bacteria</taxon>
        <taxon>Pseudomonadati</taxon>
        <taxon>Candidatus Kryptoniota</taxon>
        <taxon>Candidatus Kryptonium</taxon>
    </lineage>
</organism>
<dbReference type="NCBIfam" id="TIGR00630">
    <property type="entry name" value="uvra"/>
    <property type="match status" value="1"/>
</dbReference>
<dbReference type="RefSeq" id="WP_082349205.1">
    <property type="nucleotide sequence ID" value="NZ_CZVL01000018.1"/>
</dbReference>
<evidence type="ECO:0000256" key="12">
    <source>
        <dbReference type="ARBA" id="ARBA00023125"/>
    </source>
</evidence>
<protein>
    <recommendedName>
        <fullName evidence="15">UvrABC system protein A</fullName>
    </recommendedName>
    <alternativeName>
        <fullName evidence="16">Excinuclease ABC subunit A</fullName>
    </alternativeName>
</protein>
<gene>
    <name evidence="18" type="ORF">JGI4_01324</name>
</gene>
<dbReference type="SUPFAM" id="SSF52540">
    <property type="entry name" value="P-loop containing nucleoside triphosphate hydrolases"/>
    <property type="match status" value="2"/>
</dbReference>
<dbReference type="Gene3D" id="1.10.8.280">
    <property type="entry name" value="ABC transporter ATPase domain-like"/>
    <property type="match status" value="1"/>
</dbReference>
<evidence type="ECO:0000313" key="18">
    <source>
        <dbReference type="EMBL" id="CUU05695.1"/>
    </source>
</evidence>
<keyword evidence="2" id="KW-0963">Cytoplasm</keyword>
<evidence type="ECO:0000256" key="6">
    <source>
        <dbReference type="ARBA" id="ARBA00022763"/>
    </source>
</evidence>
<dbReference type="PANTHER" id="PTHR43152:SF3">
    <property type="entry name" value="UVRABC SYSTEM PROTEIN A"/>
    <property type="match status" value="1"/>
</dbReference>
<dbReference type="Proteomes" id="UP000182011">
    <property type="component" value="Unassembled WGS sequence"/>
</dbReference>
<evidence type="ECO:0000256" key="11">
    <source>
        <dbReference type="ARBA" id="ARBA00022881"/>
    </source>
</evidence>
<dbReference type="OrthoDB" id="9809851at2"/>
<accession>A0A0P1LD93</accession>
<feature type="domain" description="ABC transporter" evidence="17">
    <location>
        <begin position="336"/>
        <end position="569"/>
    </location>
</feature>
<dbReference type="Pfam" id="PF17755">
    <property type="entry name" value="UvrA_DNA-bind"/>
    <property type="match status" value="1"/>
</dbReference>
<accession>A0A0P1MUJ6</accession>